<sequence length="189" mass="19448">MPPLQLVALGLAVITLVAPAHGYDLLPDPVGWVLVLVGLRRLPASDAVRRTLLTTALIALVVAGIVWIPSVHARVDGADPSISWALSLPQLAVLALLGRHLRAVSGEAGDRRASAWWATLTSLVVAAALLPVVVLGAGVGRLTTVTAAVAALSLLGTILLCFAHGQRPWAMPPAPVEIDGSATKGRADS</sequence>
<dbReference type="AlphaFoldDB" id="A0A930Y987"/>
<name>A0A930Y987_9ACTN</name>
<evidence type="ECO:0000313" key="2">
    <source>
        <dbReference type="EMBL" id="MBF4163912.1"/>
    </source>
</evidence>
<feature type="transmembrane region" description="Helical" evidence="1">
    <location>
        <begin position="82"/>
        <end position="101"/>
    </location>
</feature>
<dbReference type="RefSeq" id="WP_194505176.1">
    <property type="nucleotide sequence ID" value="NZ_JADIVZ010000017.1"/>
</dbReference>
<evidence type="ECO:0000256" key="1">
    <source>
        <dbReference type="SAM" id="Phobius"/>
    </source>
</evidence>
<accession>A0A930Y987</accession>
<keyword evidence="3" id="KW-1185">Reference proteome</keyword>
<keyword evidence="1" id="KW-0812">Transmembrane</keyword>
<organism evidence="2 3">
    <name type="scientific">Nocardioides acrostichi</name>
    <dbReference type="NCBI Taxonomy" id="2784339"/>
    <lineage>
        <taxon>Bacteria</taxon>
        <taxon>Bacillati</taxon>
        <taxon>Actinomycetota</taxon>
        <taxon>Actinomycetes</taxon>
        <taxon>Propionibacteriales</taxon>
        <taxon>Nocardioidaceae</taxon>
        <taxon>Nocardioides</taxon>
    </lineage>
</organism>
<evidence type="ECO:0000313" key="3">
    <source>
        <dbReference type="Proteomes" id="UP000656804"/>
    </source>
</evidence>
<feature type="transmembrane region" description="Helical" evidence="1">
    <location>
        <begin position="145"/>
        <end position="163"/>
    </location>
</feature>
<dbReference type="Proteomes" id="UP000656804">
    <property type="component" value="Unassembled WGS sequence"/>
</dbReference>
<comment type="caution">
    <text evidence="2">The sequence shown here is derived from an EMBL/GenBank/DDBJ whole genome shotgun (WGS) entry which is preliminary data.</text>
</comment>
<protein>
    <submittedName>
        <fullName evidence="2">Uncharacterized protein</fullName>
    </submittedName>
</protein>
<proteinExistence type="predicted"/>
<reference evidence="2" key="1">
    <citation type="submission" date="2020-11" db="EMBL/GenBank/DDBJ databases">
        <title>Nocardioides sp. CBS4Y-1, whole genome shotgun sequence.</title>
        <authorList>
            <person name="Tuo L."/>
        </authorList>
    </citation>
    <scope>NUCLEOTIDE SEQUENCE</scope>
    <source>
        <strain evidence="2">CBS4Y-1</strain>
    </source>
</reference>
<gene>
    <name evidence="2" type="ORF">ISG29_19750</name>
</gene>
<feature type="transmembrane region" description="Helical" evidence="1">
    <location>
        <begin position="51"/>
        <end position="70"/>
    </location>
</feature>
<dbReference type="EMBL" id="JADIVZ010000017">
    <property type="protein sequence ID" value="MBF4163912.1"/>
    <property type="molecule type" value="Genomic_DNA"/>
</dbReference>
<keyword evidence="1" id="KW-0472">Membrane</keyword>
<keyword evidence="1" id="KW-1133">Transmembrane helix</keyword>
<feature type="transmembrane region" description="Helical" evidence="1">
    <location>
        <begin position="113"/>
        <end position="139"/>
    </location>
</feature>